<dbReference type="EMBL" id="CP003220">
    <property type="protein sequence ID" value="EGB15663.1"/>
    <property type="molecule type" value="Genomic_DNA"/>
</dbReference>
<evidence type="ECO:0000313" key="3">
    <source>
        <dbReference type="Proteomes" id="UP000007845"/>
    </source>
</evidence>
<reference evidence="2 3" key="1">
    <citation type="journal article" date="2011" name="J. Bacteriol.">
        <title>Genome sequence of the mercury-methylating strain Desulfovibrio desulfuricans ND132.</title>
        <authorList>
            <person name="Brown S.D."/>
            <person name="Gilmour C.C."/>
            <person name="Kucken A.M."/>
            <person name="Wall J.D."/>
            <person name="Elias D.A."/>
            <person name="Brandt C.C."/>
            <person name="Podar M."/>
            <person name="Chertkov O."/>
            <person name="Held B."/>
            <person name="Bruce D.C."/>
            <person name="Detter J.C."/>
            <person name="Tapia R."/>
            <person name="Han C.S."/>
            <person name="Goodwin L.A."/>
            <person name="Cheng J.F."/>
            <person name="Pitluck S."/>
            <person name="Woyke T."/>
            <person name="Mikhailova N."/>
            <person name="Ivanova N.N."/>
            <person name="Han J."/>
            <person name="Lucas S."/>
            <person name="Lapidus A.L."/>
            <person name="Land M.L."/>
            <person name="Hauser L.J."/>
            <person name="Palumbo A.V."/>
        </authorList>
    </citation>
    <scope>NUCLEOTIDE SEQUENCE [LARGE SCALE GENOMIC DNA]</scope>
    <source>
        <strain evidence="2 3">ND132</strain>
    </source>
</reference>
<organism evidence="2 3">
    <name type="scientific">Pseudodesulfovibrio mercurii</name>
    <dbReference type="NCBI Taxonomy" id="641491"/>
    <lineage>
        <taxon>Bacteria</taxon>
        <taxon>Pseudomonadati</taxon>
        <taxon>Thermodesulfobacteriota</taxon>
        <taxon>Desulfovibrionia</taxon>
        <taxon>Desulfovibrionales</taxon>
        <taxon>Desulfovibrionaceae</taxon>
    </lineage>
</organism>
<evidence type="ECO:0000256" key="1">
    <source>
        <dbReference type="SAM" id="MobiDB-lite"/>
    </source>
</evidence>
<keyword evidence="3" id="KW-1185">Reference proteome</keyword>
<name>F0JCI3_9BACT</name>
<dbReference type="RefSeq" id="WP_014323089.1">
    <property type="nucleotide sequence ID" value="NC_016803.1"/>
</dbReference>
<feature type="region of interest" description="Disordered" evidence="1">
    <location>
        <begin position="90"/>
        <end position="115"/>
    </location>
</feature>
<dbReference type="Proteomes" id="UP000007845">
    <property type="component" value="Chromosome"/>
</dbReference>
<evidence type="ECO:0000313" key="2">
    <source>
        <dbReference type="EMBL" id="EGB15663.1"/>
    </source>
</evidence>
<gene>
    <name evidence="2" type="ORF">DND132_2460</name>
</gene>
<dbReference type="KEGG" id="ddn:DND132_2460"/>
<accession>F0JCI3</accession>
<dbReference type="AlphaFoldDB" id="F0JCI3"/>
<proteinExistence type="predicted"/>
<sequence length="115" mass="12649">MTAPELRLDRLPDLSEPRRSYLADEWGITDIAMLTVVASDDRYGRSGLIKGLGMSELDFATMLGRAIGILREECWSCLLLLDGGWRPFTDHPDAPPIPANGQDDGPPATPGERNR</sequence>
<protein>
    <submittedName>
        <fullName evidence="2">Uncharacterized protein</fullName>
    </submittedName>
</protein>
<dbReference type="HOGENOM" id="CLU_2105021_0_0_7"/>